<dbReference type="EMBL" id="ASGP02000005">
    <property type="protein sequence ID" value="KAH9506753.1"/>
    <property type="molecule type" value="Genomic_DNA"/>
</dbReference>
<organism evidence="1 2">
    <name type="scientific">Dermatophagoides farinae</name>
    <name type="common">American house dust mite</name>
    <dbReference type="NCBI Taxonomy" id="6954"/>
    <lineage>
        <taxon>Eukaryota</taxon>
        <taxon>Metazoa</taxon>
        <taxon>Ecdysozoa</taxon>
        <taxon>Arthropoda</taxon>
        <taxon>Chelicerata</taxon>
        <taxon>Arachnida</taxon>
        <taxon>Acari</taxon>
        <taxon>Acariformes</taxon>
        <taxon>Sarcoptiformes</taxon>
        <taxon>Astigmata</taxon>
        <taxon>Psoroptidia</taxon>
        <taxon>Analgoidea</taxon>
        <taxon>Pyroglyphidae</taxon>
        <taxon>Dermatophagoidinae</taxon>
        <taxon>Dermatophagoides</taxon>
    </lineage>
</organism>
<evidence type="ECO:0000313" key="2">
    <source>
        <dbReference type="Proteomes" id="UP000790347"/>
    </source>
</evidence>
<keyword evidence="2" id="KW-1185">Reference proteome</keyword>
<proteinExistence type="predicted"/>
<name>A0A922L0H3_DERFA</name>
<accession>A0A922L0H3</accession>
<sequence>MSIRFQHYRFVCNVFHYCNLQFHYPSKFSSQDMIEQNENICVNEICLYDEGFLFNNEFLLQVQRLELIFGSTLIRNHHFQYQSHLIAIFSLNMFRLIFIDHHQKMMESKRNVNVDITWSHYIL</sequence>
<dbReference type="AlphaFoldDB" id="A0A922L0H3"/>
<protein>
    <submittedName>
        <fullName evidence="1">Uncharacterized protein</fullName>
    </submittedName>
</protein>
<reference evidence="1" key="1">
    <citation type="submission" date="2013-05" db="EMBL/GenBank/DDBJ databases">
        <authorList>
            <person name="Yim A.K.Y."/>
            <person name="Chan T.F."/>
            <person name="Ji K.M."/>
            <person name="Liu X.Y."/>
            <person name="Zhou J.W."/>
            <person name="Li R.Q."/>
            <person name="Yang K.Y."/>
            <person name="Li J."/>
            <person name="Li M."/>
            <person name="Law P.T.W."/>
            <person name="Wu Y.L."/>
            <person name="Cai Z.L."/>
            <person name="Qin H."/>
            <person name="Bao Y."/>
            <person name="Leung R.K.K."/>
            <person name="Ng P.K.S."/>
            <person name="Zou J."/>
            <person name="Zhong X.J."/>
            <person name="Ran P.X."/>
            <person name="Zhong N.S."/>
            <person name="Liu Z.G."/>
            <person name="Tsui S.K.W."/>
        </authorList>
    </citation>
    <scope>NUCLEOTIDE SEQUENCE</scope>
    <source>
        <strain evidence="1">Derf</strain>
        <tissue evidence="1">Whole organism</tissue>
    </source>
</reference>
<evidence type="ECO:0000313" key="1">
    <source>
        <dbReference type="EMBL" id="KAH9506753.1"/>
    </source>
</evidence>
<dbReference type="Proteomes" id="UP000790347">
    <property type="component" value="Unassembled WGS sequence"/>
</dbReference>
<gene>
    <name evidence="1" type="ORF">DERF_011470</name>
</gene>
<comment type="caution">
    <text evidence="1">The sequence shown here is derived from an EMBL/GenBank/DDBJ whole genome shotgun (WGS) entry which is preliminary data.</text>
</comment>
<reference evidence="1" key="2">
    <citation type="journal article" date="2022" name="Res Sq">
        <title>Comparative Genomics Reveals Insights into the Divergent Evolution of Astigmatic Mites and Household Pest Adaptations.</title>
        <authorList>
            <person name="Xiong Q."/>
            <person name="Wan A.T.-Y."/>
            <person name="Liu X.-Y."/>
            <person name="Fung C.S.-H."/>
            <person name="Xiao X."/>
            <person name="Malainual N."/>
            <person name="Hou J."/>
            <person name="Wang L."/>
            <person name="Wang M."/>
            <person name="Yang K."/>
            <person name="Cui Y."/>
            <person name="Leung E."/>
            <person name="Nong W."/>
            <person name="Shin S.-K."/>
            <person name="Au S."/>
            <person name="Jeong K.Y."/>
            <person name="Chew F.T."/>
            <person name="Hui J."/>
            <person name="Leung T.F."/>
            <person name="Tungtrongchitr A."/>
            <person name="Zhong N."/>
            <person name="Liu Z."/>
            <person name="Tsui S."/>
        </authorList>
    </citation>
    <scope>NUCLEOTIDE SEQUENCE</scope>
    <source>
        <strain evidence="1">Derf</strain>
        <tissue evidence="1">Whole organism</tissue>
    </source>
</reference>